<protein>
    <submittedName>
        <fullName evidence="1">Uncharacterized protein</fullName>
    </submittedName>
</protein>
<keyword evidence="2" id="KW-1185">Reference proteome</keyword>
<dbReference type="AlphaFoldDB" id="A0A2I0I5N9"/>
<organism evidence="1 2">
    <name type="scientific">Punica granatum</name>
    <name type="common">Pomegranate</name>
    <dbReference type="NCBI Taxonomy" id="22663"/>
    <lineage>
        <taxon>Eukaryota</taxon>
        <taxon>Viridiplantae</taxon>
        <taxon>Streptophyta</taxon>
        <taxon>Embryophyta</taxon>
        <taxon>Tracheophyta</taxon>
        <taxon>Spermatophyta</taxon>
        <taxon>Magnoliopsida</taxon>
        <taxon>eudicotyledons</taxon>
        <taxon>Gunneridae</taxon>
        <taxon>Pentapetalae</taxon>
        <taxon>rosids</taxon>
        <taxon>malvids</taxon>
        <taxon>Myrtales</taxon>
        <taxon>Lythraceae</taxon>
        <taxon>Punica</taxon>
    </lineage>
</organism>
<evidence type="ECO:0000313" key="2">
    <source>
        <dbReference type="Proteomes" id="UP000233551"/>
    </source>
</evidence>
<gene>
    <name evidence="1" type="ORF">CRG98_040305</name>
</gene>
<comment type="caution">
    <text evidence="1">The sequence shown here is derived from an EMBL/GenBank/DDBJ whole genome shotgun (WGS) entry which is preliminary data.</text>
</comment>
<sequence>MKFKNLLHERGTAAPSPLWGRWLESLTVEGRQSNLHAYDISIRWSEVAGAVDGMATAEEVVGATEPII</sequence>
<name>A0A2I0I5N9_PUNGR</name>
<proteinExistence type="predicted"/>
<dbReference type="EMBL" id="PGOL01003832">
    <property type="protein sequence ID" value="PKI39319.1"/>
    <property type="molecule type" value="Genomic_DNA"/>
</dbReference>
<reference evidence="1 2" key="1">
    <citation type="submission" date="2017-11" db="EMBL/GenBank/DDBJ databases">
        <title>De-novo sequencing of pomegranate (Punica granatum L.) genome.</title>
        <authorList>
            <person name="Akparov Z."/>
            <person name="Amiraslanov A."/>
            <person name="Hajiyeva S."/>
            <person name="Abbasov M."/>
            <person name="Kaur K."/>
            <person name="Hamwieh A."/>
            <person name="Solovyev V."/>
            <person name="Salamov A."/>
            <person name="Braich B."/>
            <person name="Kosarev P."/>
            <person name="Mahmoud A."/>
            <person name="Hajiyev E."/>
            <person name="Babayeva S."/>
            <person name="Izzatullayeva V."/>
            <person name="Mammadov A."/>
            <person name="Mammadov A."/>
            <person name="Sharifova S."/>
            <person name="Ojaghi J."/>
            <person name="Eynullazada K."/>
            <person name="Bayramov B."/>
            <person name="Abdulazimova A."/>
            <person name="Shahmuradov I."/>
        </authorList>
    </citation>
    <scope>NUCLEOTIDE SEQUENCE [LARGE SCALE GENOMIC DNA]</scope>
    <source>
        <strain evidence="2">cv. AG2017</strain>
        <tissue evidence="1">Leaf</tissue>
    </source>
</reference>
<dbReference type="Proteomes" id="UP000233551">
    <property type="component" value="Unassembled WGS sequence"/>
</dbReference>
<accession>A0A2I0I5N9</accession>
<evidence type="ECO:0000313" key="1">
    <source>
        <dbReference type="EMBL" id="PKI39319.1"/>
    </source>
</evidence>